<protein>
    <submittedName>
        <fullName evidence="2">Uncharacterized protein</fullName>
    </submittedName>
</protein>
<keyword evidence="1" id="KW-0812">Transmembrane</keyword>
<keyword evidence="1" id="KW-1133">Transmembrane helix</keyword>
<dbReference type="Proteomes" id="UP000186471">
    <property type="component" value="Unassembled WGS sequence"/>
</dbReference>
<name>A0A1Q8VCS5_9ACTO</name>
<accession>A0A1Q8VCS5</accession>
<keyword evidence="1" id="KW-0472">Membrane</keyword>
<evidence type="ECO:0000256" key="1">
    <source>
        <dbReference type="SAM" id="Phobius"/>
    </source>
</evidence>
<gene>
    <name evidence="2" type="ORF">BKH31_08280</name>
</gene>
<evidence type="ECO:0000313" key="2">
    <source>
        <dbReference type="EMBL" id="OLO45884.1"/>
    </source>
</evidence>
<proteinExistence type="predicted"/>
<organism evidence="2 3">
    <name type="scientific">Actinomyces oris</name>
    <dbReference type="NCBI Taxonomy" id="544580"/>
    <lineage>
        <taxon>Bacteria</taxon>
        <taxon>Bacillati</taxon>
        <taxon>Actinomycetota</taxon>
        <taxon>Actinomycetes</taxon>
        <taxon>Actinomycetales</taxon>
        <taxon>Actinomycetaceae</taxon>
        <taxon>Actinomyces</taxon>
    </lineage>
</organism>
<comment type="caution">
    <text evidence="2">The sequence shown here is derived from an EMBL/GenBank/DDBJ whole genome shotgun (WGS) entry which is preliminary data.</text>
</comment>
<sequence>MVSEKPWHDDWLLGRCAVDIPQWMWGMLLVWIGITLGTGIRLYRTRRSWMRKYRDEQPQR</sequence>
<dbReference type="AlphaFoldDB" id="A0A1Q8VCS5"/>
<evidence type="ECO:0000313" key="3">
    <source>
        <dbReference type="Proteomes" id="UP000186471"/>
    </source>
</evidence>
<dbReference type="EMBL" id="MSKK01000036">
    <property type="protein sequence ID" value="OLO45884.1"/>
    <property type="molecule type" value="Genomic_DNA"/>
</dbReference>
<reference evidence="2 3" key="1">
    <citation type="submission" date="2016-12" db="EMBL/GenBank/DDBJ databases">
        <title>Genomic comparison of strains in the 'Actinomyces naeslundii' group.</title>
        <authorList>
            <person name="Mughal S.R."/>
            <person name="Do T."/>
            <person name="Gilbert S.C."/>
            <person name="Witherden E.A."/>
            <person name="Didelot X."/>
            <person name="Beighton D."/>
        </authorList>
    </citation>
    <scope>NUCLEOTIDE SEQUENCE [LARGE SCALE GENOMIC DNA]</scope>
    <source>
        <strain evidence="2 3">R21091</strain>
    </source>
</reference>
<feature type="transmembrane region" description="Helical" evidence="1">
    <location>
        <begin position="20"/>
        <end position="43"/>
    </location>
</feature>